<evidence type="ECO:0008006" key="4">
    <source>
        <dbReference type="Google" id="ProtNLM"/>
    </source>
</evidence>
<comment type="caution">
    <text evidence="2">The sequence shown here is derived from an EMBL/GenBank/DDBJ whole genome shotgun (WGS) entry which is preliminary data.</text>
</comment>
<feature type="compositionally biased region" description="Low complexity" evidence="1">
    <location>
        <begin position="134"/>
        <end position="153"/>
    </location>
</feature>
<dbReference type="AlphaFoldDB" id="X6P1M0"/>
<evidence type="ECO:0000313" key="3">
    <source>
        <dbReference type="Proteomes" id="UP000023152"/>
    </source>
</evidence>
<keyword evidence="3" id="KW-1185">Reference proteome</keyword>
<feature type="non-terminal residue" evidence="2">
    <location>
        <position position="255"/>
    </location>
</feature>
<feature type="region of interest" description="Disordered" evidence="1">
    <location>
        <begin position="132"/>
        <end position="163"/>
    </location>
</feature>
<evidence type="ECO:0000256" key="1">
    <source>
        <dbReference type="SAM" id="MobiDB-lite"/>
    </source>
</evidence>
<sequence length="255" mass="29278">MTQFWKIQEHLVLMIARFRKTKLDNYDAVQRMTADKNAKKARTDDAKSLKALKERKEQLKQDKAALEKRRLKREKQSESDDDDENAAQQGEKPTVDKDTICKQSSSSGGNNRPSMNRLKMKTTTINIVMQLSQNKSNNNVGSIGNSSNGTGSNRVCSDGMKKKKKVDKDAFERSCYNENSRHVFNTLRSATKKLLKDDERYRILDTTNPKVEEPFLGYEGVIDFLLLLIFDSDVMGQRLFCKEKPDQEVIRTSIR</sequence>
<feature type="compositionally biased region" description="Basic and acidic residues" evidence="1">
    <location>
        <begin position="36"/>
        <end position="78"/>
    </location>
</feature>
<feature type="compositionally biased region" description="Polar residues" evidence="1">
    <location>
        <begin position="101"/>
        <end position="114"/>
    </location>
</feature>
<dbReference type="EMBL" id="ASPP01004211">
    <property type="protein sequence ID" value="ETO32430.1"/>
    <property type="molecule type" value="Genomic_DNA"/>
</dbReference>
<organism evidence="2 3">
    <name type="scientific">Reticulomyxa filosa</name>
    <dbReference type="NCBI Taxonomy" id="46433"/>
    <lineage>
        <taxon>Eukaryota</taxon>
        <taxon>Sar</taxon>
        <taxon>Rhizaria</taxon>
        <taxon>Retaria</taxon>
        <taxon>Foraminifera</taxon>
        <taxon>Monothalamids</taxon>
        <taxon>Reticulomyxidae</taxon>
        <taxon>Reticulomyxa</taxon>
    </lineage>
</organism>
<dbReference type="Proteomes" id="UP000023152">
    <property type="component" value="Unassembled WGS sequence"/>
</dbReference>
<reference evidence="2 3" key="1">
    <citation type="journal article" date="2013" name="Curr. Biol.">
        <title>The Genome of the Foraminiferan Reticulomyxa filosa.</title>
        <authorList>
            <person name="Glockner G."/>
            <person name="Hulsmann N."/>
            <person name="Schleicher M."/>
            <person name="Noegel A.A."/>
            <person name="Eichinger L."/>
            <person name="Gallinger C."/>
            <person name="Pawlowski J."/>
            <person name="Sierra R."/>
            <person name="Euteneuer U."/>
            <person name="Pillet L."/>
            <person name="Moustafa A."/>
            <person name="Platzer M."/>
            <person name="Groth M."/>
            <person name="Szafranski K."/>
            <person name="Schliwa M."/>
        </authorList>
    </citation>
    <scope>NUCLEOTIDE SEQUENCE [LARGE SCALE GENOMIC DNA]</scope>
</reference>
<proteinExistence type="predicted"/>
<gene>
    <name evidence="2" type="ORF">RFI_04687</name>
</gene>
<name>X6P1M0_RETFI</name>
<protein>
    <recommendedName>
        <fullName evidence="4">PUB domain-containing protein</fullName>
    </recommendedName>
</protein>
<accession>X6P1M0</accession>
<feature type="region of interest" description="Disordered" evidence="1">
    <location>
        <begin position="36"/>
        <end position="117"/>
    </location>
</feature>
<evidence type="ECO:0000313" key="2">
    <source>
        <dbReference type="EMBL" id="ETO32430.1"/>
    </source>
</evidence>